<accession>A0A7R8CPJ5</accession>
<reference evidence="1" key="1">
    <citation type="submission" date="2021-02" db="EMBL/GenBank/DDBJ databases">
        <authorList>
            <person name="Bekaert M."/>
        </authorList>
    </citation>
    <scope>NUCLEOTIDE SEQUENCE</scope>
    <source>
        <strain evidence="1">IoA-00</strain>
    </source>
</reference>
<keyword evidence="2" id="KW-1185">Reference proteome</keyword>
<organism evidence="1 2">
    <name type="scientific">Lepeophtheirus salmonis</name>
    <name type="common">Salmon louse</name>
    <name type="synonym">Caligus salmonis</name>
    <dbReference type="NCBI Taxonomy" id="72036"/>
    <lineage>
        <taxon>Eukaryota</taxon>
        <taxon>Metazoa</taxon>
        <taxon>Ecdysozoa</taxon>
        <taxon>Arthropoda</taxon>
        <taxon>Crustacea</taxon>
        <taxon>Multicrustacea</taxon>
        <taxon>Hexanauplia</taxon>
        <taxon>Copepoda</taxon>
        <taxon>Siphonostomatoida</taxon>
        <taxon>Caligidae</taxon>
        <taxon>Lepeophtheirus</taxon>
    </lineage>
</organism>
<dbReference type="EMBL" id="HG994593">
    <property type="protein sequence ID" value="CAF2852417.1"/>
    <property type="molecule type" value="Genomic_DNA"/>
</dbReference>
<dbReference type="OrthoDB" id="6364333at2759"/>
<dbReference type="AlphaFoldDB" id="A0A7R8CPJ5"/>
<sequence>MFSKIYIVSAFFVFGLTNGNLISTFSKKEGNDGSISRIKRASPELINDLTRAIIIDESNLPGIDGENGQKCIKKVVNVEETVYDRGMDCQHRITEKCHLTYVTDYSSASEKKIPHEEKVKICHTPIEQECGDEVEGPEVCTTEYENHCETIFKTYELEQEEPECKMVEELRCKNATVELVHIPNDDKTTTGPNKPYAVTQDCENWPVQKCELVKKNVTKVHPQSECQKIPQKICHPDNCKTKPGKKYAMKNPELKFKIFRRKNVIFNPRKTVNLSQLSFQDWFLTKIV</sequence>
<name>A0A7R8CPJ5_LEPSM</name>
<evidence type="ECO:0000313" key="1">
    <source>
        <dbReference type="EMBL" id="CAF2852417.1"/>
    </source>
</evidence>
<evidence type="ECO:0000313" key="2">
    <source>
        <dbReference type="Proteomes" id="UP000675881"/>
    </source>
</evidence>
<gene>
    <name evidence="1" type="ORF">LSAA_5540</name>
</gene>
<dbReference type="Proteomes" id="UP000675881">
    <property type="component" value="Chromosome 14"/>
</dbReference>
<protein>
    <submittedName>
        <fullName evidence="1">(salmon louse) hypothetical protein</fullName>
    </submittedName>
</protein>
<proteinExistence type="predicted"/>